<keyword evidence="1" id="KW-0472">Membrane</keyword>
<evidence type="ECO:0000313" key="3">
    <source>
        <dbReference type="Proteomes" id="UP001236652"/>
    </source>
</evidence>
<keyword evidence="1" id="KW-0812">Transmembrane</keyword>
<dbReference type="RefSeq" id="WP_231417185.1">
    <property type="nucleotide sequence ID" value="NZ_CP126446.1"/>
</dbReference>
<dbReference type="Proteomes" id="UP001236652">
    <property type="component" value="Chromosome"/>
</dbReference>
<proteinExistence type="predicted"/>
<reference evidence="2 3" key="1">
    <citation type="submission" date="2023-05" db="EMBL/GenBank/DDBJ databases">
        <title>Comparative genomics reveals the evidence of polycyclic aromatic hydrocarbons degradation in moderately halophilic genus Pontibacillus.</title>
        <authorList>
            <person name="Yang H."/>
            <person name="Qian Z."/>
        </authorList>
    </citation>
    <scope>NUCLEOTIDE SEQUENCE [LARGE SCALE GENOMIC DNA]</scope>
    <source>
        <strain evidence="3">HN14</strain>
    </source>
</reference>
<organism evidence="2 3">
    <name type="scientific">Pontibacillus chungwhensis</name>
    <dbReference type="NCBI Taxonomy" id="265426"/>
    <lineage>
        <taxon>Bacteria</taxon>
        <taxon>Bacillati</taxon>
        <taxon>Bacillota</taxon>
        <taxon>Bacilli</taxon>
        <taxon>Bacillales</taxon>
        <taxon>Bacillaceae</taxon>
        <taxon>Pontibacillus</taxon>
    </lineage>
</organism>
<evidence type="ECO:0000256" key="1">
    <source>
        <dbReference type="SAM" id="Phobius"/>
    </source>
</evidence>
<protein>
    <recommendedName>
        <fullName evidence="4">Competence protein ComGE</fullName>
    </recommendedName>
</protein>
<keyword evidence="3" id="KW-1185">Reference proteome</keyword>
<name>A0ABY8UUD1_9BACI</name>
<feature type="transmembrane region" description="Helical" evidence="1">
    <location>
        <begin position="13"/>
        <end position="35"/>
    </location>
</feature>
<gene>
    <name evidence="2" type="ORF">QNI29_14360</name>
</gene>
<evidence type="ECO:0000313" key="2">
    <source>
        <dbReference type="EMBL" id="WIF96923.1"/>
    </source>
</evidence>
<dbReference type="EMBL" id="CP126446">
    <property type="protein sequence ID" value="WIF96923.1"/>
    <property type="molecule type" value="Genomic_DNA"/>
</dbReference>
<accession>A0ABY8UUD1</accession>
<sequence length="112" mass="12690">MLQNNKGFLLLDALYSLSLLLLLTLTLFPVLQIVLSKQYELETKRNMALSLHNELTRLKDSSALREKEITVNGVRGTITLEEQATELMGCIAWQTPSKGGEDHLCFYIPPKR</sequence>
<keyword evidence="1" id="KW-1133">Transmembrane helix</keyword>
<evidence type="ECO:0008006" key="4">
    <source>
        <dbReference type="Google" id="ProtNLM"/>
    </source>
</evidence>